<dbReference type="PANTHER" id="PTHR12389">
    <property type="entry name" value="ZINC FINGER PROTEIN 294"/>
    <property type="match status" value="1"/>
</dbReference>
<evidence type="ECO:0000259" key="2">
    <source>
        <dbReference type="Pfam" id="PF22958"/>
    </source>
</evidence>
<feature type="non-terminal residue" evidence="3">
    <location>
        <position position="431"/>
    </location>
</feature>
<dbReference type="EC" id="2.3.2.27" evidence="1"/>
<dbReference type="Proteomes" id="UP000000709">
    <property type="component" value="Unassembled WGS sequence"/>
</dbReference>
<dbReference type="GO" id="GO:0008270">
    <property type="term" value="F:zinc ion binding"/>
    <property type="evidence" value="ECO:0007669"/>
    <property type="project" value="UniProtKB-KW"/>
</dbReference>
<sequence>MGGEEDQLTGDLGYNGFEVSLNYFTSLPDVVSIVSSELTVIFKSFLKKDPKTKEKALTDFITYLESSENEASISDYLTISAWIQTYPKLAIENSRNIRVLAHQAQATYLKKVGGKTFSKYLKSCLPVWLLGVFDADKSVSSTAYTGLLESFQNDKSRVDEKIWIIFADAILNLIATIVVIEGPETMSDKRYTSESEISLKYDRALSSSLSMLMKLISLINDDKLTIDSKEDLNKIENILNSELLWDKLGSSIKGDTMNLPLFKSLLMLLSRVFDMNKTNKFIAQIKDIKGIYKTISKRFFKIKLVNDSKSSSGAIIYSNVILQFWSTIITLTDFSIKASDQGFKVKKNFWNLGGSKAVGRFYEYLRIGSCNSDPIYYQLICKLFDVFQVLYEKEEEAAVVDFVSEDEFEYITGLFLKQFTSNQPRFKASAL</sequence>
<dbReference type="GO" id="GO:1990116">
    <property type="term" value="P:ribosome-associated ubiquitin-dependent protein catabolic process"/>
    <property type="evidence" value="ECO:0007669"/>
    <property type="project" value="UniProtKB-UniRule"/>
</dbReference>
<dbReference type="InParanoid" id="G3AJD9"/>
<dbReference type="Pfam" id="PF22958">
    <property type="entry name" value="Ltn1_1st"/>
    <property type="match status" value="1"/>
</dbReference>
<dbReference type="GO" id="GO:0043023">
    <property type="term" value="F:ribosomal large subunit binding"/>
    <property type="evidence" value="ECO:0007669"/>
    <property type="project" value="TreeGrafter"/>
</dbReference>
<dbReference type="InterPro" id="IPR039795">
    <property type="entry name" value="LTN1/Rkr1"/>
</dbReference>
<keyword evidence="4" id="KW-1185">Reference proteome</keyword>
<dbReference type="GO" id="GO:0016567">
    <property type="term" value="P:protein ubiquitination"/>
    <property type="evidence" value="ECO:0007669"/>
    <property type="project" value="UniProtKB-UniPathway"/>
</dbReference>
<feature type="domain" description="E3 ubiquitin-protein ligase listerin N-terminal" evidence="2">
    <location>
        <begin position="35"/>
        <end position="385"/>
    </location>
</feature>
<dbReference type="GO" id="GO:0072344">
    <property type="term" value="P:rescue of stalled ribosome"/>
    <property type="evidence" value="ECO:0007669"/>
    <property type="project" value="UniProtKB-UniRule"/>
</dbReference>
<dbReference type="STRING" id="619300.G3AJD9"/>
<dbReference type="OrthoDB" id="6108at2759"/>
<comment type="similarity">
    <text evidence="1">Belongs to the LTN1 family.</text>
</comment>
<dbReference type="UniPathway" id="UPA00143"/>
<comment type="subunit">
    <text evidence="1">Component of the ribosome quality control complex (RQC).</text>
</comment>
<dbReference type="PANTHER" id="PTHR12389:SF0">
    <property type="entry name" value="E3 UBIQUITIN-PROTEIN LIGASE LISTERIN"/>
    <property type="match status" value="1"/>
</dbReference>
<comment type="pathway">
    <text evidence="1">Protein modification; protein ubiquitination.</text>
</comment>
<comment type="catalytic activity">
    <reaction evidence="1">
        <text>S-ubiquitinyl-[E2 ubiquitin-conjugating enzyme]-L-cysteine + [acceptor protein]-L-lysine = [E2 ubiquitin-conjugating enzyme]-L-cysteine + N(6)-ubiquitinyl-[acceptor protein]-L-lysine.</text>
        <dbReference type="EC" id="2.3.2.27"/>
    </reaction>
</comment>
<dbReference type="EMBL" id="GL996500">
    <property type="protein sequence ID" value="EGW34598.1"/>
    <property type="molecule type" value="Genomic_DNA"/>
</dbReference>
<reference evidence="3 4" key="1">
    <citation type="journal article" date="2011" name="Proc. Natl. Acad. Sci. U.S.A.">
        <title>Comparative genomics of xylose-fermenting fungi for enhanced biofuel production.</title>
        <authorList>
            <person name="Wohlbach D.J."/>
            <person name="Kuo A."/>
            <person name="Sato T.K."/>
            <person name="Potts K.M."/>
            <person name="Salamov A.A."/>
            <person name="LaButti K.M."/>
            <person name="Sun H."/>
            <person name="Clum A."/>
            <person name="Pangilinan J.L."/>
            <person name="Lindquist E.A."/>
            <person name="Lucas S."/>
            <person name="Lapidus A."/>
            <person name="Jin M."/>
            <person name="Gunawan C."/>
            <person name="Balan V."/>
            <person name="Dale B.E."/>
            <person name="Jeffries T.W."/>
            <person name="Zinkel R."/>
            <person name="Barry K.W."/>
            <person name="Grigoriev I.V."/>
            <person name="Gasch A.P."/>
        </authorList>
    </citation>
    <scope>NUCLEOTIDE SEQUENCE [LARGE SCALE GENOMIC DNA]</scope>
    <source>
        <strain evidence="4">NRRL Y-27907 / 11-Y1</strain>
    </source>
</reference>
<name>G3AJD9_SPAPN</name>
<keyword evidence="1" id="KW-0863">Zinc-finger</keyword>
<dbReference type="AlphaFoldDB" id="G3AJD9"/>
<protein>
    <recommendedName>
        <fullName evidence="1">E3 ubiquitin-protein ligase listerin</fullName>
        <ecNumber evidence="1">2.3.2.27</ecNumber>
    </recommendedName>
    <alternativeName>
        <fullName evidence="1">RING-type E3 ubiquitin transferase listerin</fullName>
    </alternativeName>
</protein>
<accession>G3AJD9</accession>
<evidence type="ECO:0000313" key="4">
    <source>
        <dbReference type="Proteomes" id="UP000000709"/>
    </source>
</evidence>
<dbReference type="eggNOG" id="KOG0803">
    <property type="taxonomic scope" value="Eukaryota"/>
</dbReference>
<dbReference type="GeneID" id="18870837"/>
<evidence type="ECO:0000313" key="3">
    <source>
        <dbReference type="EMBL" id="EGW34598.1"/>
    </source>
</evidence>
<comment type="function">
    <text evidence="1">E3 ubiquitin-protein ligase. Component of the ribosome quality control complex (RQC), a ribosome-associated complex that mediates ubiquitination and extraction of incompletely synthesized nascent chains for proteasomal degradation.</text>
</comment>
<evidence type="ECO:0000256" key="1">
    <source>
        <dbReference type="RuleBase" id="RU367090"/>
    </source>
</evidence>
<organism evidence="4">
    <name type="scientific">Spathaspora passalidarum (strain NRRL Y-27907 / 11-Y1)</name>
    <dbReference type="NCBI Taxonomy" id="619300"/>
    <lineage>
        <taxon>Eukaryota</taxon>
        <taxon>Fungi</taxon>
        <taxon>Dikarya</taxon>
        <taxon>Ascomycota</taxon>
        <taxon>Saccharomycotina</taxon>
        <taxon>Pichiomycetes</taxon>
        <taxon>Debaryomycetaceae</taxon>
        <taxon>Spathaspora</taxon>
    </lineage>
</organism>
<keyword evidence="1" id="KW-0479">Metal-binding</keyword>
<gene>
    <name evidence="3" type="ORF">SPAPADRAFT_149713</name>
</gene>
<dbReference type="GO" id="GO:0061630">
    <property type="term" value="F:ubiquitin protein ligase activity"/>
    <property type="evidence" value="ECO:0007669"/>
    <property type="project" value="UniProtKB-UniRule"/>
</dbReference>
<proteinExistence type="inferred from homology"/>
<keyword evidence="1" id="KW-0808">Transferase</keyword>
<dbReference type="OMA" id="YLRIGSC"/>
<dbReference type="InterPro" id="IPR054476">
    <property type="entry name" value="Ltn1_N"/>
</dbReference>
<dbReference type="HOGENOM" id="CLU_689934_0_0_1"/>
<dbReference type="RefSeq" id="XP_007374182.1">
    <property type="nucleotide sequence ID" value="XM_007374120.1"/>
</dbReference>
<keyword evidence="1" id="KW-0833">Ubl conjugation pathway</keyword>
<dbReference type="KEGG" id="spaa:SPAPADRAFT_149713"/>
<dbReference type="GO" id="GO:1990112">
    <property type="term" value="C:RQC complex"/>
    <property type="evidence" value="ECO:0007669"/>
    <property type="project" value="UniProtKB-UniRule"/>
</dbReference>
<keyword evidence="1" id="KW-0862">Zinc</keyword>
<dbReference type="GO" id="GO:0005829">
    <property type="term" value="C:cytosol"/>
    <property type="evidence" value="ECO:0007669"/>
    <property type="project" value="UniProtKB-UniRule"/>
</dbReference>